<evidence type="ECO:0000313" key="3">
    <source>
        <dbReference type="EnsemblPlants" id="AET02751"/>
    </source>
</evidence>
<dbReference type="EMBL" id="PSQE01000008">
    <property type="protein sequence ID" value="RHN40714.1"/>
    <property type="molecule type" value="Genomic_DNA"/>
</dbReference>
<evidence type="ECO:0000313" key="2">
    <source>
        <dbReference type="EMBL" id="RHN40714.1"/>
    </source>
</evidence>
<sequence>MILKEKQYLRLKLENGPEVINFLIAPECVKDLLVGGAWLDYSILQVWCTCMHRLCIETNKSNVFGFLDPTNLSFKSKSTMNIEPFKSYIRTRLRDMNKVCYLAPFLMEALEINRHLSKG</sequence>
<dbReference type="EMBL" id="CM001224">
    <property type="protein sequence ID" value="AET02751.2"/>
    <property type="molecule type" value="Genomic_DNA"/>
</dbReference>
<dbReference type="HOGENOM" id="CLU_2200908_0_0_1"/>
<reference evidence="1 4" key="1">
    <citation type="journal article" date="2011" name="Nature">
        <title>The Medicago genome provides insight into the evolution of rhizobial symbioses.</title>
        <authorList>
            <person name="Young N.D."/>
            <person name="Debelle F."/>
            <person name="Oldroyd G.E."/>
            <person name="Geurts R."/>
            <person name="Cannon S.B."/>
            <person name="Udvardi M.K."/>
            <person name="Benedito V.A."/>
            <person name="Mayer K.F."/>
            <person name="Gouzy J."/>
            <person name="Schoof H."/>
            <person name="Van de Peer Y."/>
            <person name="Proost S."/>
            <person name="Cook D.R."/>
            <person name="Meyers B.C."/>
            <person name="Spannagl M."/>
            <person name="Cheung F."/>
            <person name="De Mita S."/>
            <person name="Krishnakumar V."/>
            <person name="Gundlach H."/>
            <person name="Zhou S."/>
            <person name="Mudge J."/>
            <person name="Bharti A.K."/>
            <person name="Murray J.D."/>
            <person name="Naoumkina M.A."/>
            <person name="Rosen B."/>
            <person name="Silverstein K.A."/>
            <person name="Tang H."/>
            <person name="Rombauts S."/>
            <person name="Zhao P.X."/>
            <person name="Zhou P."/>
            <person name="Barbe V."/>
            <person name="Bardou P."/>
            <person name="Bechner M."/>
            <person name="Bellec A."/>
            <person name="Berger A."/>
            <person name="Berges H."/>
            <person name="Bidwell S."/>
            <person name="Bisseling T."/>
            <person name="Choisne N."/>
            <person name="Couloux A."/>
            <person name="Denny R."/>
            <person name="Deshpande S."/>
            <person name="Dai X."/>
            <person name="Doyle J.J."/>
            <person name="Dudez A.M."/>
            <person name="Farmer A.D."/>
            <person name="Fouteau S."/>
            <person name="Franken C."/>
            <person name="Gibelin C."/>
            <person name="Gish J."/>
            <person name="Goldstein S."/>
            <person name="Gonzalez A.J."/>
            <person name="Green P.J."/>
            <person name="Hallab A."/>
            <person name="Hartog M."/>
            <person name="Hua A."/>
            <person name="Humphray S.J."/>
            <person name="Jeong D.H."/>
            <person name="Jing Y."/>
            <person name="Jocker A."/>
            <person name="Kenton S.M."/>
            <person name="Kim D.J."/>
            <person name="Klee K."/>
            <person name="Lai H."/>
            <person name="Lang C."/>
            <person name="Lin S."/>
            <person name="Macmil S.L."/>
            <person name="Magdelenat G."/>
            <person name="Matthews L."/>
            <person name="McCorrison J."/>
            <person name="Monaghan E.L."/>
            <person name="Mun J.H."/>
            <person name="Najar F.Z."/>
            <person name="Nicholson C."/>
            <person name="Noirot C."/>
            <person name="O'Bleness M."/>
            <person name="Paule C.R."/>
            <person name="Poulain J."/>
            <person name="Prion F."/>
            <person name="Qin B."/>
            <person name="Qu C."/>
            <person name="Retzel E.F."/>
            <person name="Riddle C."/>
            <person name="Sallet E."/>
            <person name="Samain S."/>
            <person name="Samson N."/>
            <person name="Sanders I."/>
            <person name="Saurat O."/>
            <person name="Scarpelli C."/>
            <person name="Schiex T."/>
            <person name="Segurens B."/>
            <person name="Severin A.J."/>
            <person name="Sherrier D.J."/>
            <person name="Shi R."/>
            <person name="Sims S."/>
            <person name="Singer S.R."/>
            <person name="Sinharoy S."/>
            <person name="Sterck L."/>
            <person name="Viollet A."/>
            <person name="Wang B.B."/>
            <person name="Wang K."/>
            <person name="Wang M."/>
            <person name="Wang X."/>
            <person name="Warfsmann J."/>
            <person name="Weissenbach J."/>
            <person name="White D.D."/>
            <person name="White J.D."/>
            <person name="Wiley G.B."/>
            <person name="Wincker P."/>
            <person name="Xing Y."/>
            <person name="Yang L."/>
            <person name="Yao Z."/>
            <person name="Ying F."/>
            <person name="Zhai J."/>
            <person name="Zhou L."/>
            <person name="Zuber A."/>
            <person name="Denarie J."/>
            <person name="Dixon R.A."/>
            <person name="May G.D."/>
            <person name="Schwartz D.C."/>
            <person name="Rogers J."/>
            <person name="Quetier F."/>
            <person name="Town C.D."/>
            <person name="Roe B.A."/>
        </authorList>
    </citation>
    <scope>NUCLEOTIDE SEQUENCE [LARGE SCALE GENOMIC DNA]</scope>
    <source>
        <strain evidence="1">A17</strain>
        <strain evidence="3 4">cv. Jemalong A17</strain>
    </source>
</reference>
<proteinExistence type="predicted"/>
<gene>
    <name evidence="1" type="ordered locus">MTR_8g051620</name>
    <name evidence="2" type="ORF">MtrunA17_Chr8g0357811</name>
</gene>
<dbReference type="AlphaFoldDB" id="G7L992"/>
<protein>
    <submittedName>
        <fullName evidence="1 3">Uncharacterized protein</fullName>
    </submittedName>
</protein>
<dbReference type="Proteomes" id="UP000265566">
    <property type="component" value="Chromosome 8"/>
</dbReference>
<accession>A0A0C3Y0F8</accession>
<dbReference type="ExpressionAtlas" id="G7L992">
    <property type="expression patterns" value="differential"/>
</dbReference>
<evidence type="ECO:0000313" key="1">
    <source>
        <dbReference type="EMBL" id="AET02751.2"/>
    </source>
</evidence>
<reference evidence="2" key="4">
    <citation type="journal article" date="2018" name="Nat. Plants">
        <title>Whole-genome landscape of Medicago truncatula symbiotic genes.</title>
        <authorList>
            <person name="Pecrix Y."/>
            <person name="Gamas P."/>
            <person name="Carrere S."/>
        </authorList>
    </citation>
    <scope>NUCLEOTIDE SEQUENCE</scope>
    <source>
        <tissue evidence="2">Leaves</tissue>
    </source>
</reference>
<evidence type="ECO:0000313" key="4">
    <source>
        <dbReference type="Proteomes" id="UP000002051"/>
    </source>
</evidence>
<dbReference type="Gramene" id="rna46908">
    <property type="protein sequence ID" value="RHN40714.1"/>
    <property type="gene ID" value="gene46908"/>
</dbReference>
<dbReference type="EnsemblPlants" id="AET02751">
    <property type="protein sequence ID" value="AET02751"/>
    <property type="gene ID" value="MTR_8g051620"/>
</dbReference>
<keyword evidence="4" id="KW-1185">Reference proteome</keyword>
<name>G7L992_MEDTR</name>
<organism evidence="1 4">
    <name type="scientific">Medicago truncatula</name>
    <name type="common">Barrel medic</name>
    <name type="synonym">Medicago tribuloides</name>
    <dbReference type="NCBI Taxonomy" id="3880"/>
    <lineage>
        <taxon>Eukaryota</taxon>
        <taxon>Viridiplantae</taxon>
        <taxon>Streptophyta</taxon>
        <taxon>Embryophyta</taxon>
        <taxon>Tracheophyta</taxon>
        <taxon>Spermatophyta</taxon>
        <taxon>Magnoliopsida</taxon>
        <taxon>eudicotyledons</taxon>
        <taxon>Gunneridae</taxon>
        <taxon>Pentapetalae</taxon>
        <taxon>rosids</taxon>
        <taxon>fabids</taxon>
        <taxon>Fabales</taxon>
        <taxon>Fabaceae</taxon>
        <taxon>Papilionoideae</taxon>
        <taxon>50 kb inversion clade</taxon>
        <taxon>NPAAA clade</taxon>
        <taxon>Hologalegina</taxon>
        <taxon>IRL clade</taxon>
        <taxon>Trifolieae</taxon>
        <taxon>Medicago</taxon>
    </lineage>
</organism>
<reference evidence="3" key="3">
    <citation type="submission" date="2015-04" db="UniProtKB">
        <authorList>
            <consortium name="EnsemblPlants"/>
        </authorList>
    </citation>
    <scope>IDENTIFICATION</scope>
    <source>
        <strain evidence="3">cv. Jemalong A17</strain>
    </source>
</reference>
<accession>G7L992</accession>
<reference evidence="1 4" key="2">
    <citation type="journal article" date="2014" name="BMC Genomics">
        <title>An improved genome release (version Mt4.0) for the model legume Medicago truncatula.</title>
        <authorList>
            <person name="Tang H."/>
            <person name="Krishnakumar V."/>
            <person name="Bidwell S."/>
            <person name="Rosen B."/>
            <person name="Chan A."/>
            <person name="Zhou S."/>
            <person name="Gentzbittel L."/>
            <person name="Childs K.L."/>
            <person name="Yandell M."/>
            <person name="Gundlach H."/>
            <person name="Mayer K.F."/>
            <person name="Schwartz D.C."/>
            <person name="Town C.D."/>
        </authorList>
    </citation>
    <scope>GENOME REANNOTATION</scope>
    <source>
        <strain evidence="3 4">cv. Jemalong A17</strain>
    </source>
</reference>
<dbReference type="Proteomes" id="UP000002051">
    <property type="component" value="Chromosome 8"/>
</dbReference>